<reference evidence="1" key="1">
    <citation type="journal article" date="2021" name="Antonie Van Leeuwenhoek">
        <title>Draft genome and description of Waterburya agarophytonicola gen. nov. sp. nov. (Pleurocapsales, Cyanobacteria): a seaweed symbiont.</title>
        <authorList>
            <person name="Bonthond G."/>
            <person name="Shalygin S."/>
            <person name="Bayer T."/>
            <person name="Weinberger F."/>
        </authorList>
    </citation>
    <scope>NUCLEOTIDE SEQUENCE</scope>
    <source>
        <strain evidence="1">KI4</strain>
    </source>
</reference>
<organism evidence="1 2">
    <name type="scientific">Waterburya agarophytonicola KI4</name>
    <dbReference type="NCBI Taxonomy" id="2874699"/>
    <lineage>
        <taxon>Bacteria</taxon>
        <taxon>Bacillati</taxon>
        <taxon>Cyanobacteriota</taxon>
        <taxon>Cyanophyceae</taxon>
        <taxon>Pleurocapsales</taxon>
        <taxon>Hyellaceae</taxon>
        <taxon>Waterburya</taxon>
        <taxon>Waterburya agarophytonicola</taxon>
    </lineage>
</organism>
<dbReference type="GO" id="GO:0030234">
    <property type="term" value="F:enzyme regulator activity"/>
    <property type="evidence" value="ECO:0007669"/>
    <property type="project" value="InterPro"/>
</dbReference>
<dbReference type="InterPro" id="IPR011322">
    <property type="entry name" value="N-reg_PII-like_a/b"/>
</dbReference>
<dbReference type="SUPFAM" id="SSF54913">
    <property type="entry name" value="GlnB-like"/>
    <property type="match status" value="1"/>
</dbReference>
<evidence type="ECO:0000313" key="2">
    <source>
        <dbReference type="Proteomes" id="UP000729733"/>
    </source>
</evidence>
<dbReference type="GO" id="GO:0006808">
    <property type="term" value="P:regulation of nitrogen utilization"/>
    <property type="evidence" value="ECO:0007669"/>
    <property type="project" value="InterPro"/>
</dbReference>
<dbReference type="RefSeq" id="WP_229641942.1">
    <property type="nucleotide sequence ID" value="NZ_JADWDC010000056.1"/>
</dbReference>
<dbReference type="InterPro" id="IPR015867">
    <property type="entry name" value="N-reg_PII/ATP_PRibTrfase_C"/>
</dbReference>
<gene>
    <name evidence="1" type="ORF">I4641_17855</name>
</gene>
<dbReference type="Gene3D" id="3.30.70.120">
    <property type="match status" value="1"/>
</dbReference>
<name>A0A964BU03_9CYAN</name>
<proteinExistence type="predicted"/>
<dbReference type="Pfam" id="PF00543">
    <property type="entry name" value="P-II"/>
    <property type="match status" value="1"/>
</dbReference>
<dbReference type="Proteomes" id="UP000729733">
    <property type="component" value="Unassembled WGS sequence"/>
</dbReference>
<sequence length="97" mass="10871">MQPVHKVEIIINSLELERVLKILQDIDISGYTVIDHTSGKGDRGMTDSDLGRAFSNTYILTVCTNEKQLDFLTEKVTPLLRKVGGICLVTQATWINH</sequence>
<protein>
    <submittedName>
        <fullName evidence="1">Transcriptional regulator</fullName>
    </submittedName>
</protein>
<comment type="caution">
    <text evidence="1">The sequence shown here is derived from an EMBL/GenBank/DDBJ whole genome shotgun (WGS) entry which is preliminary data.</text>
</comment>
<evidence type="ECO:0000313" key="1">
    <source>
        <dbReference type="EMBL" id="MCC0178836.1"/>
    </source>
</evidence>
<accession>A0A964BU03</accession>
<dbReference type="EMBL" id="JADWDC010000056">
    <property type="protein sequence ID" value="MCC0178836.1"/>
    <property type="molecule type" value="Genomic_DNA"/>
</dbReference>
<keyword evidence="2" id="KW-1185">Reference proteome</keyword>
<dbReference type="InterPro" id="IPR002187">
    <property type="entry name" value="N-reg_PII"/>
</dbReference>
<dbReference type="AlphaFoldDB" id="A0A964BU03"/>